<name>A0A6G1IYU8_9PLEO</name>
<reference evidence="1" key="1">
    <citation type="journal article" date="2020" name="Stud. Mycol.">
        <title>101 Dothideomycetes genomes: a test case for predicting lifestyles and emergence of pathogens.</title>
        <authorList>
            <person name="Haridas S."/>
            <person name="Albert R."/>
            <person name="Binder M."/>
            <person name="Bloem J."/>
            <person name="Labutti K."/>
            <person name="Salamov A."/>
            <person name="Andreopoulos B."/>
            <person name="Baker S."/>
            <person name="Barry K."/>
            <person name="Bills G."/>
            <person name="Bluhm B."/>
            <person name="Cannon C."/>
            <person name="Castanera R."/>
            <person name="Culley D."/>
            <person name="Daum C."/>
            <person name="Ezra D."/>
            <person name="Gonzalez J."/>
            <person name="Henrissat B."/>
            <person name="Kuo A."/>
            <person name="Liang C."/>
            <person name="Lipzen A."/>
            <person name="Lutzoni F."/>
            <person name="Magnuson J."/>
            <person name="Mondo S."/>
            <person name="Nolan M."/>
            <person name="Ohm R."/>
            <person name="Pangilinan J."/>
            <person name="Park H.-J."/>
            <person name="Ramirez L."/>
            <person name="Alfaro M."/>
            <person name="Sun H."/>
            <person name="Tritt A."/>
            <person name="Yoshinaga Y."/>
            <person name="Zwiers L.-H."/>
            <person name="Turgeon B."/>
            <person name="Goodwin S."/>
            <person name="Spatafora J."/>
            <person name="Crous P."/>
            <person name="Grigoriev I."/>
        </authorList>
    </citation>
    <scope>NUCLEOTIDE SEQUENCE</scope>
    <source>
        <strain evidence="1">CBS 122367</strain>
    </source>
</reference>
<dbReference type="Proteomes" id="UP000799291">
    <property type="component" value="Unassembled WGS sequence"/>
</dbReference>
<keyword evidence="2" id="KW-1185">Reference proteome</keyword>
<organism evidence="1 2">
    <name type="scientific">Lentithecium fluviatile CBS 122367</name>
    <dbReference type="NCBI Taxonomy" id="1168545"/>
    <lineage>
        <taxon>Eukaryota</taxon>
        <taxon>Fungi</taxon>
        <taxon>Dikarya</taxon>
        <taxon>Ascomycota</taxon>
        <taxon>Pezizomycotina</taxon>
        <taxon>Dothideomycetes</taxon>
        <taxon>Pleosporomycetidae</taxon>
        <taxon>Pleosporales</taxon>
        <taxon>Massarineae</taxon>
        <taxon>Lentitheciaceae</taxon>
        <taxon>Lentithecium</taxon>
    </lineage>
</organism>
<protein>
    <submittedName>
        <fullName evidence="1">Uncharacterized protein</fullName>
    </submittedName>
</protein>
<proteinExistence type="predicted"/>
<dbReference type="EMBL" id="MU005584">
    <property type="protein sequence ID" value="KAF2683424.1"/>
    <property type="molecule type" value="Genomic_DNA"/>
</dbReference>
<dbReference type="OrthoDB" id="3762945at2759"/>
<accession>A0A6G1IYU8</accession>
<dbReference type="AlphaFoldDB" id="A0A6G1IYU8"/>
<gene>
    <name evidence="1" type="ORF">K458DRAFT_432216</name>
</gene>
<evidence type="ECO:0000313" key="1">
    <source>
        <dbReference type="EMBL" id="KAF2683424.1"/>
    </source>
</evidence>
<sequence>MSILCPFPTCGRQHLHPHSPFRHGYVPLPFDIWDRGFHARWKHWREPCCAWCDMWREHAYWFFHGSNLHFFQMLPFIPEIEQAYHGIHERYKKHKMGKDDLLGSHNYGLSYELECLSQQVWGLYKIFPESLQGFNKVSEALRDMSIELQIGPSRELYHTMPRLVP</sequence>
<evidence type="ECO:0000313" key="2">
    <source>
        <dbReference type="Proteomes" id="UP000799291"/>
    </source>
</evidence>